<keyword evidence="1" id="KW-0472">Membrane</keyword>
<dbReference type="Proteomes" id="UP000003706">
    <property type="component" value="Unassembled WGS sequence"/>
</dbReference>
<feature type="transmembrane region" description="Helical" evidence="1">
    <location>
        <begin position="227"/>
        <end position="244"/>
    </location>
</feature>
<protein>
    <submittedName>
        <fullName evidence="2">Uncharacterized protein</fullName>
    </submittedName>
</protein>
<accession>H1L1T0</accession>
<evidence type="ECO:0000256" key="1">
    <source>
        <dbReference type="SAM" id="Phobius"/>
    </source>
</evidence>
<dbReference type="EMBL" id="AGJL01000105">
    <property type="protein sequence ID" value="EHP83046.1"/>
    <property type="molecule type" value="Genomic_DNA"/>
</dbReference>
<sequence length="252" mass="29416">MKFRGLLFLGILFVLGLVYAGYVEYNESFDTSQDFTITYKYVPNVSSDDLDYTNSWVFHWVQDASWDETEYGKRFEVGYWYNSKNNHQFEIKLGATNKTCYMIKFPDLEMEKGKEYYFTIVKNGTNIKFYVNGKPYNGIARLAKSWKNGFEWLDWEYNVTGGSITIPENFTLANATSSINFNPTYHKRHMPRIDYGFIASPYAKSEDEIREDLKKLGFGNKPVKTPIPLPVVAITLILITLMLGDKIWERKY</sequence>
<proteinExistence type="predicted"/>
<dbReference type="RefSeq" id="WP_007045422.1">
    <property type="nucleotide sequence ID" value="NZ_AGJL01000105.1"/>
</dbReference>
<organism evidence="2 3">
    <name type="scientific">Methanotorris formicicus Mc-S-70</name>
    <dbReference type="NCBI Taxonomy" id="647171"/>
    <lineage>
        <taxon>Archaea</taxon>
        <taxon>Methanobacteriati</taxon>
        <taxon>Methanobacteriota</taxon>
        <taxon>Methanomada group</taxon>
        <taxon>Methanococci</taxon>
        <taxon>Methanococcales</taxon>
        <taxon>Methanocaldococcaceae</taxon>
        <taxon>Methanotorris</taxon>
    </lineage>
</organism>
<keyword evidence="1" id="KW-1133">Transmembrane helix</keyword>
<name>H1L1T0_9EURY</name>
<reference evidence="2 3" key="1">
    <citation type="submission" date="2011-09" db="EMBL/GenBank/DDBJ databases">
        <title>The draft genome of Methanotorris formicicus Mc-S-70.</title>
        <authorList>
            <consortium name="US DOE Joint Genome Institute (JGI-PGF)"/>
            <person name="Lucas S."/>
            <person name="Han J."/>
            <person name="Lapidus A."/>
            <person name="Cheng J.-F."/>
            <person name="Goodwin L."/>
            <person name="Pitluck S."/>
            <person name="Peters L."/>
            <person name="Land M.L."/>
            <person name="Hauser L."/>
            <person name="Sieprawska-Lupa M."/>
            <person name="Takai K."/>
            <person name="Miyazaki J."/>
            <person name="Whitman W."/>
            <person name="Woyke T.J."/>
        </authorList>
    </citation>
    <scope>NUCLEOTIDE SEQUENCE [LARGE SCALE GENOMIC DNA]</scope>
    <source>
        <strain evidence="2 3">Mc-S-70</strain>
    </source>
</reference>
<keyword evidence="3" id="KW-1185">Reference proteome</keyword>
<dbReference type="SUPFAM" id="SSF49899">
    <property type="entry name" value="Concanavalin A-like lectins/glucanases"/>
    <property type="match status" value="1"/>
</dbReference>
<evidence type="ECO:0000313" key="2">
    <source>
        <dbReference type="EMBL" id="EHP83046.1"/>
    </source>
</evidence>
<comment type="caution">
    <text evidence="2">The sequence shown here is derived from an EMBL/GenBank/DDBJ whole genome shotgun (WGS) entry which is preliminary data.</text>
</comment>
<dbReference type="AlphaFoldDB" id="H1L1T0"/>
<evidence type="ECO:0000313" key="3">
    <source>
        <dbReference type="Proteomes" id="UP000003706"/>
    </source>
</evidence>
<dbReference type="InterPro" id="IPR013320">
    <property type="entry name" value="ConA-like_dom_sf"/>
</dbReference>
<gene>
    <name evidence="2" type="ORF">MetfoDRAFT_2004</name>
</gene>
<keyword evidence="1" id="KW-0812">Transmembrane</keyword>